<gene>
    <name evidence="1" type="ORF">GCM10023171_35100</name>
</gene>
<evidence type="ECO:0000313" key="1">
    <source>
        <dbReference type="EMBL" id="GAA4491336.1"/>
    </source>
</evidence>
<dbReference type="InterPro" id="IPR027417">
    <property type="entry name" value="P-loop_NTPase"/>
</dbReference>
<name>A0ABP8PQW5_9MICO</name>
<accession>A0ABP8PQW5</accession>
<evidence type="ECO:0000313" key="2">
    <source>
        <dbReference type="Proteomes" id="UP001500731"/>
    </source>
</evidence>
<protein>
    <recommendedName>
        <fullName evidence="3">HNH endonuclease</fullName>
    </recommendedName>
</protein>
<dbReference type="Gene3D" id="3.40.50.300">
    <property type="entry name" value="P-loop containing nucleotide triphosphate hydrolases"/>
    <property type="match status" value="1"/>
</dbReference>
<keyword evidence="2" id="KW-1185">Reference proteome</keyword>
<dbReference type="Proteomes" id="UP001500731">
    <property type="component" value="Unassembled WGS sequence"/>
</dbReference>
<dbReference type="InterPro" id="IPR003615">
    <property type="entry name" value="HNH_nuc"/>
</dbReference>
<reference evidence="2" key="1">
    <citation type="journal article" date="2019" name="Int. J. Syst. Evol. Microbiol.">
        <title>The Global Catalogue of Microorganisms (GCM) 10K type strain sequencing project: providing services to taxonomists for standard genome sequencing and annotation.</title>
        <authorList>
            <consortium name="The Broad Institute Genomics Platform"/>
            <consortium name="The Broad Institute Genome Sequencing Center for Infectious Disease"/>
            <person name="Wu L."/>
            <person name="Ma J."/>
        </authorList>
    </citation>
    <scope>NUCLEOTIDE SEQUENCE [LARGE SCALE GENOMIC DNA]</scope>
    <source>
        <strain evidence="2">JCM 17839</strain>
    </source>
</reference>
<dbReference type="EMBL" id="BAABGP010000024">
    <property type="protein sequence ID" value="GAA4491336.1"/>
    <property type="molecule type" value="Genomic_DNA"/>
</dbReference>
<proteinExistence type="predicted"/>
<sequence length="1140" mass="126000">MAISERTRKLLWTRAHDQCAFPGCLQALTLDVDNAQTGGSDVVVVGQEAHIRARSAGGPRYDVDYPEVDGYENLVLMCPTHHALIDANDGAGYSVEVLVSMKARHERNQQRRDALQTTLRAYLGDRYAAEDAVQFQQVDLRGPSVDSMFVDVPVGCRRDESAVSDLLIRISDAAPGDTAELEAASGFVITGATQALLHPEWKGNAVIVGGPGQGKSTVLQYVCQFHRARRLGENAYTADQSGLVRATSTARFPIRIDLRKYAQWAVDMQPARRGRKRKSKDRSRRDDGWRSLEEFVIDDIGRHIGAHEFEARDLAVLIATEPVLLALDGLDEVASLTARAKVVDEIARVRGRLSPDAADLVILVATRPGSSLQPLTSSGAFPVLHLQRLTQGLRLQYLQRWVAVSHLSDEAATRLQSTFMDSQHVPHISELASYPMQLAILLHLLHRRQLLPQQRTELYAEYLKTFLDREQTEDKEPLLAEQRRVVEDTHAYLGWYLQAKAEQGQSSGRISRDELRQLLRNYLAGQPEEQKLAEELYSAITDRVLCLVERDDAFEFEVQSLREYFAALHIFDNLTAKGNGNSRDDGLNALLERPYWSNVCRFFIGMLTKGEVRALRDNLRTVGKRVAPQQTIRSMAVMVLGDRIFHGLIDTEIKEVVDFVLEGPGVVLAEDGSFDSAGTPLRLGDRAGRSQAVAHLKGRLEQEKVPEVRHAVARSLAAHAMPDDDIAGWWWDRFEATIEWLQAAADLRALPQADPARLAQLRSVIAEAEGGREWLVDILAEGGYDGQDEAILTRVRSELNDGAAEAVMHRVETTPLADLVNAAIAALSHPHRKLSTPPLHPRPGSKLTAIGSKTAHLVTSSSSATIDWEQHLAAIAGTWGDGWILRRVVATVPADVDLSAVAARARAAVLAEAADIEASYRQNRGDAAWWRTHLAALTSPRDKMLAVIGILEHARTSVIVELAAAIDDLVQAFDSKRYCAVEQSLQRDVAAHRVRSLDLQDALRLQQVSLSGRTLWLIWNIGTDSTRERVATRLEPTLHDLLVSGTADARTAVTIACKTRKQKIETFKGSRHALPPGGWADQARLASMTPSVARSILENPGEWPADLVQIATDRLAVRAAERTPALAETAASNRWFRDTD</sequence>
<comment type="caution">
    <text evidence="1">The sequence shown here is derived from an EMBL/GenBank/DDBJ whole genome shotgun (WGS) entry which is preliminary data.</text>
</comment>
<dbReference type="SUPFAM" id="SSF52540">
    <property type="entry name" value="P-loop containing nucleoside triphosphate hydrolases"/>
    <property type="match status" value="1"/>
</dbReference>
<organism evidence="1 2">
    <name type="scientific">Microbacterium panaciterrae</name>
    <dbReference type="NCBI Taxonomy" id="985759"/>
    <lineage>
        <taxon>Bacteria</taxon>
        <taxon>Bacillati</taxon>
        <taxon>Actinomycetota</taxon>
        <taxon>Actinomycetes</taxon>
        <taxon>Micrococcales</taxon>
        <taxon>Microbacteriaceae</taxon>
        <taxon>Microbacterium</taxon>
    </lineage>
</organism>
<evidence type="ECO:0008006" key="3">
    <source>
        <dbReference type="Google" id="ProtNLM"/>
    </source>
</evidence>
<dbReference type="RefSeq" id="WP_345188750.1">
    <property type="nucleotide sequence ID" value="NZ_BAABGP010000024.1"/>
</dbReference>
<dbReference type="CDD" id="cd00085">
    <property type="entry name" value="HNHc"/>
    <property type="match status" value="1"/>
</dbReference>